<reference evidence="10" key="1">
    <citation type="journal article" date="2019" name="Int. J. Syst. Evol. Microbiol.">
        <title>The Global Catalogue of Microorganisms (GCM) 10K type strain sequencing project: providing services to taxonomists for standard genome sequencing and annotation.</title>
        <authorList>
            <consortium name="The Broad Institute Genomics Platform"/>
            <consortium name="The Broad Institute Genome Sequencing Center for Infectious Disease"/>
            <person name="Wu L."/>
            <person name="Ma J."/>
        </authorList>
    </citation>
    <scope>NUCLEOTIDE SEQUENCE [LARGE SCALE GENOMIC DNA]</scope>
    <source>
        <strain evidence="10">JCM 17906</strain>
    </source>
</reference>
<dbReference type="InterPro" id="IPR038523">
    <property type="entry name" value="AmiSUreI_transpt_sf"/>
</dbReference>
<evidence type="ECO:0000256" key="5">
    <source>
        <dbReference type="ARBA" id="ARBA00022692"/>
    </source>
</evidence>
<proteinExistence type="inferred from homology"/>
<keyword evidence="10" id="KW-1185">Reference proteome</keyword>
<feature type="transmembrane region" description="Helical" evidence="8">
    <location>
        <begin position="170"/>
        <end position="191"/>
    </location>
</feature>
<evidence type="ECO:0000256" key="4">
    <source>
        <dbReference type="ARBA" id="ARBA00022475"/>
    </source>
</evidence>
<name>A0ABP8S0I3_9PSEU</name>
<keyword evidence="4" id="KW-1003">Cell membrane</keyword>
<dbReference type="Pfam" id="PF02293">
    <property type="entry name" value="AmiS_UreI"/>
    <property type="match status" value="1"/>
</dbReference>
<dbReference type="InterPro" id="IPR003211">
    <property type="entry name" value="AmiSUreI_transpt"/>
</dbReference>
<evidence type="ECO:0000313" key="9">
    <source>
        <dbReference type="EMBL" id="GAA4555542.1"/>
    </source>
</evidence>
<feature type="transmembrane region" description="Helical" evidence="8">
    <location>
        <begin position="6"/>
        <end position="22"/>
    </location>
</feature>
<comment type="subcellular location">
    <subcellularLocation>
        <location evidence="1">Cell membrane</location>
        <topology evidence="1">Multi-pass membrane protein</topology>
    </subcellularLocation>
</comment>
<accession>A0ABP8S0I3</accession>
<dbReference type="Gene3D" id="1.25.40.600">
    <property type="match status" value="1"/>
</dbReference>
<evidence type="ECO:0000256" key="6">
    <source>
        <dbReference type="ARBA" id="ARBA00022989"/>
    </source>
</evidence>
<sequence length="208" mass="22724">MSAIGLFYVGAVLFVNGFLLMGRLEAKGVAPINLFVGLLQVVTPTYLIFTADGDASTLLNASGLYLFGFTYLYVAFLLFFGLDGGGFGYYSLFVAIASVGYAAVNFVKFLDPVFGIIWLYWALLWTLFFLVFGLGKQELSRYTGIVAILQGWVTCAIPAALLLLGFWGEGVAILTVVYLVFAVVVFGGLYTRERRHFGLPRPVEVEAS</sequence>
<dbReference type="CDD" id="cd13429">
    <property type="entry name" value="UreI_AmiS_like_2"/>
    <property type="match status" value="1"/>
</dbReference>
<feature type="transmembrane region" description="Helical" evidence="8">
    <location>
        <begin position="61"/>
        <end position="80"/>
    </location>
</feature>
<dbReference type="EMBL" id="BAABGT010000093">
    <property type="protein sequence ID" value="GAA4555542.1"/>
    <property type="molecule type" value="Genomic_DNA"/>
</dbReference>
<keyword evidence="7 8" id="KW-0472">Membrane</keyword>
<dbReference type="RefSeq" id="WP_345424996.1">
    <property type="nucleotide sequence ID" value="NZ_BAABGT010000093.1"/>
</dbReference>
<evidence type="ECO:0000256" key="3">
    <source>
        <dbReference type="ARBA" id="ARBA00022448"/>
    </source>
</evidence>
<evidence type="ECO:0000256" key="8">
    <source>
        <dbReference type="SAM" id="Phobius"/>
    </source>
</evidence>
<keyword evidence="6 8" id="KW-1133">Transmembrane helix</keyword>
<feature type="transmembrane region" description="Helical" evidence="8">
    <location>
        <begin position="87"/>
        <end position="107"/>
    </location>
</feature>
<gene>
    <name evidence="9" type="ORF">GCM10023175_55980</name>
</gene>
<evidence type="ECO:0000256" key="7">
    <source>
        <dbReference type="ARBA" id="ARBA00023136"/>
    </source>
</evidence>
<feature type="transmembrane region" description="Helical" evidence="8">
    <location>
        <begin position="29"/>
        <end position="49"/>
    </location>
</feature>
<organism evidence="9 10">
    <name type="scientific">Pseudonocardia xishanensis</name>
    <dbReference type="NCBI Taxonomy" id="630995"/>
    <lineage>
        <taxon>Bacteria</taxon>
        <taxon>Bacillati</taxon>
        <taxon>Actinomycetota</taxon>
        <taxon>Actinomycetes</taxon>
        <taxon>Pseudonocardiales</taxon>
        <taxon>Pseudonocardiaceae</taxon>
        <taxon>Pseudonocardia</taxon>
    </lineage>
</organism>
<keyword evidence="5 8" id="KW-0812">Transmembrane</keyword>
<evidence type="ECO:0000313" key="10">
    <source>
        <dbReference type="Proteomes" id="UP001501598"/>
    </source>
</evidence>
<keyword evidence="3" id="KW-0813">Transport</keyword>
<feature type="transmembrane region" description="Helical" evidence="8">
    <location>
        <begin position="142"/>
        <end position="164"/>
    </location>
</feature>
<evidence type="ECO:0000256" key="2">
    <source>
        <dbReference type="ARBA" id="ARBA00010068"/>
    </source>
</evidence>
<evidence type="ECO:0000256" key="1">
    <source>
        <dbReference type="ARBA" id="ARBA00004651"/>
    </source>
</evidence>
<comment type="similarity">
    <text evidence="2">Belongs to the AmiS/UreI family.</text>
</comment>
<dbReference type="Proteomes" id="UP001501598">
    <property type="component" value="Unassembled WGS sequence"/>
</dbReference>
<feature type="transmembrane region" description="Helical" evidence="8">
    <location>
        <begin position="113"/>
        <end position="135"/>
    </location>
</feature>
<comment type="caution">
    <text evidence="9">The sequence shown here is derived from an EMBL/GenBank/DDBJ whole genome shotgun (WGS) entry which is preliminary data.</text>
</comment>
<protein>
    <submittedName>
        <fullName evidence="9">AmiS/UreI family transporter</fullName>
    </submittedName>
</protein>